<dbReference type="SUPFAM" id="SSF81301">
    <property type="entry name" value="Nucleotidyltransferase"/>
    <property type="match status" value="1"/>
</dbReference>
<reference evidence="2 3" key="1">
    <citation type="submission" date="2024-09" db="EMBL/GenBank/DDBJ databases">
        <authorList>
            <person name="Sun Q."/>
            <person name="Mori K."/>
        </authorList>
    </citation>
    <scope>NUCLEOTIDE SEQUENCE [LARGE SCALE GENOMIC DNA]</scope>
    <source>
        <strain evidence="2 3">JCM 3323</strain>
    </source>
</reference>
<comment type="caution">
    <text evidence="2">The sequence shown here is derived from an EMBL/GenBank/DDBJ whole genome shotgun (WGS) entry which is preliminary data.</text>
</comment>
<dbReference type="Gene3D" id="3.30.460.10">
    <property type="entry name" value="Beta Polymerase, domain 2"/>
    <property type="match status" value="1"/>
</dbReference>
<keyword evidence="3" id="KW-1185">Reference proteome</keyword>
<organism evidence="2 3">
    <name type="scientific">Nonomuraea roseola</name>
    <dbReference type="NCBI Taxonomy" id="46179"/>
    <lineage>
        <taxon>Bacteria</taxon>
        <taxon>Bacillati</taxon>
        <taxon>Actinomycetota</taxon>
        <taxon>Actinomycetes</taxon>
        <taxon>Streptosporangiales</taxon>
        <taxon>Streptosporangiaceae</taxon>
        <taxon>Nonomuraea</taxon>
    </lineage>
</organism>
<evidence type="ECO:0000313" key="2">
    <source>
        <dbReference type="EMBL" id="MFB9530328.1"/>
    </source>
</evidence>
<dbReference type="Proteomes" id="UP001589646">
    <property type="component" value="Unassembled WGS sequence"/>
</dbReference>
<evidence type="ECO:0000259" key="1">
    <source>
        <dbReference type="Pfam" id="PF01909"/>
    </source>
</evidence>
<feature type="domain" description="Polymerase nucleotidyl transferase" evidence="1">
    <location>
        <begin position="7"/>
        <end position="64"/>
    </location>
</feature>
<dbReference type="Pfam" id="PF01909">
    <property type="entry name" value="NTP_transf_2"/>
    <property type="match status" value="1"/>
</dbReference>
<accession>A0ABV5Q4C1</accession>
<gene>
    <name evidence="2" type="ORF">ACFFRN_27330</name>
</gene>
<sequence length="87" mass="9226">MNADPIDQARRLACDRFPDALAVTLAGSAAAGRATARSDLDIAVLVEDGGETGRETIRFEGRAVELFVHTRAGLADLFAADVAARWL</sequence>
<dbReference type="CDD" id="cd05403">
    <property type="entry name" value="NT_KNTase_like"/>
    <property type="match status" value="1"/>
</dbReference>
<dbReference type="RefSeq" id="WP_346124800.1">
    <property type="nucleotide sequence ID" value="NZ_BAAAXC010000015.1"/>
</dbReference>
<dbReference type="EMBL" id="JBHMCE010000008">
    <property type="protein sequence ID" value="MFB9530328.1"/>
    <property type="molecule type" value="Genomic_DNA"/>
</dbReference>
<dbReference type="InterPro" id="IPR043519">
    <property type="entry name" value="NT_sf"/>
</dbReference>
<dbReference type="InterPro" id="IPR002934">
    <property type="entry name" value="Polymerase_NTP_transf_dom"/>
</dbReference>
<protein>
    <submittedName>
        <fullName evidence="2">Nucleotidyltransferase domain-containing protein</fullName>
    </submittedName>
</protein>
<proteinExistence type="predicted"/>
<evidence type="ECO:0000313" key="3">
    <source>
        <dbReference type="Proteomes" id="UP001589646"/>
    </source>
</evidence>
<name>A0ABV5Q4C1_9ACTN</name>